<reference evidence="1 2" key="1">
    <citation type="submission" date="2016-08" db="EMBL/GenBank/DDBJ databases">
        <title>A Parts List for Fungal Cellulosomes Revealed by Comparative Genomics.</title>
        <authorList>
            <consortium name="DOE Joint Genome Institute"/>
            <person name="Haitjema C.H."/>
            <person name="Gilmore S.P."/>
            <person name="Henske J.K."/>
            <person name="Solomon K.V."/>
            <person name="De Groot R."/>
            <person name="Kuo A."/>
            <person name="Mondo S.J."/>
            <person name="Salamov A.A."/>
            <person name="Labutti K."/>
            <person name="Zhao Z."/>
            <person name="Chiniquy J."/>
            <person name="Barry K."/>
            <person name="Brewer H.M."/>
            <person name="Purvine S.O."/>
            <person name="Wright A.T."/>
            <person name="Boxma B."/>
            <person name="Van Alen T."/>
            <person name="Hackstein J.H."/>
            <person name="Baker S.E."/>
            <person name="Grigoriev I.V."/>
            <person name="O'Malley M.A."/>
        </authorList>
    </citation>
    <scope>NUCLEOTIDE SEQUENCE [LARGE SCALE GENOMIC DNA]</scope>
    <source>
        <strain evidence="1 2">S4</strain>
    </source>
</reference>
<dbReference type="OrthoDB" id="2175544at2759"/>
<accession>A0A1Y1XBP8</accession>
<comment type="caution">
    <text evidence="1">The sequence shown here is derived from an EMBL/GenBank/DDBJ whole genome shotgun (WGS) entry which is preliminary data.</text>
</comment>
<dbReference type="AlphaFoldDB" id="A0A1Y1XBP8"/>
<evidence type="ECO:0000313" key="1">
    <source>
        <dbReference type="EMBL" id="ORX83211.1"/>
    </source>
</evidence>
<protein>
    <submittedName>
        <fullName evidence="1">Uncharacterized protein</fullName>
    </submittedName>
</protein>
<name>A0A1Y1XBP8_9FUNG</name>
<organism evidence="1 2">
    <name type="scientific">Anaeromyces robustus</name>
    <dbReference type="NCBI Taxonomy" id="1754192"/>
    <lineage>
        <taxon>Eukaryota</taxon>
        <taxon>Fungi</taxon>
        <taxon>Fungi incertae sedis</taxon>
        <taxon>Chytridiomycota</taxon>
        <taxon>Chytridiomycota incertae sedis</taxon>
        <taxon>Neocallimastigomycetes</taxon>
        <taxon>Neocallimastigales</taxon>
        <taxon>Neocallimastigaceae</taxon>
        <taxon>Anaeromyces</taxon>
    </lineage>
</organism>
<reference evidence="1 2" key="2">
    <citation type="submission" date="2016-08" db="EMBL/GenBank/DDBJ databases">
        <title>Pervasive Adenine N6-methylation of Active Genes in Fungi.</title>
        <authorList>
            <consortium name="DOE Joint Genome Institute"/>
            <person name="Mondo S.J."/>
            <person name="Dannebaum R.O."/>
            <person name="Kuo R.C."/>
            <person name="Labutti K."/>
            <person name="Haridas S."/>
            <person name="Kuo A."/>
            <person name="Salamov A."/>
            <person name="Ahrendt S.R."/>
            <person name="Lipzen A."/>
            <person name="Sullivan W."/>
            <person name="Andreopoulos W.B."/>
            <person name="Clum A."/>
            <person name="Lindquist E."/>
            <person name="Daum C."/>
            <person name="Ramamoorthy G.K."/>
            <person name="Gryganskyi A."/>
            <person name="Culley D."/>
            <person name="Magnuson J.K."/>
            <person name="James T.Y."/>
            <person name="O'Malley M.A."/>
            <person name="Stajich J.E."/>
            <person name="Spatafora J.W."/>
            <person name="Visel A."/>
            <person name="Grigoriev I.V."/>
        </authorList>
    </citation>
    <scope>NUCLEOTIDE SEQUENCE [LARGE SCALE GENOMIC DNA]</scope>
    <source>
        <strain evidence="1 2">S4</strain>
    </source>
</reference>
<gene>
    <name evidence="1" type="ORF">BCR32DRAFT_308520</name>
</gene>
<keyword evidence="2" id="KW-1185">Reference proteome</keyword>
<evidence type="ECO:0000313" key="2">
    <source>
        <dbReference type="Proteomes" id="UP000193944"/>
    </source>
</evidence>
<dbReference type="EMBL" id="MCFG01000077">
    <property type="protein sequence ID" value="ORX83211.1"/>
    <property type="molecule type" value="Genomic_DNA"/>
</dbReference>
<sequence length="119" mass="14088">MYIKNIPIFLFIIFYIQFTYSISKKEVLEIKDVFYISYYCKNDICVESPYDYVNPYIEFPEKNGNKTKYITYTCTYEEINLNNCLSEYCYNETCLPVTCNADIECLSNKCVNNHCTLGI</sequence>
<proteinExistence type="predicted"/>
<dbReference type="Proteomes" id="UP000193944">
    <property type="component" value="Unassembled WGS sequence"/>
</dbReference>